<evidence type="ECO:0000313" key="1">
    <source>
        <dbReference type="EMBL" id="MBB5962069.1"/>
    </source>
</evidence>
<dbReference type="EMBL" id="JACHJJ010000003">
    <property type="protein sequence ID" value="MBB5962069.1"/>
    <property type="molecule type" value="Genomic_DNA"/>
</dbReference>
<evidence type="ECO:0008006" key="3">
    <source>
        <dbReference type="Google" id="ProtNLM"/>
    </source>
</evidence>
<proteinExistence type="predicted"/>
<evidence type="ECO:0000313" key="2">
    <source>
        <dbReference type="Proteomes" id="UP000562352"/>
    </source>
</evidence>
<keyword evidence="2" id="KW-1185">Reference proteome</keyword>
<organism evidence="1 2">
    <name type="scientific">Planomonospora venezuelensis</name>
    <dbReference type="NCBI Taxonomy" id="1999"/>
    <lineage>
        <taxon>Bacteria</taxon>
        <taxon>Bacillati</taxon>
        <taxon>Actinomycetota</taxon>
        <taxon>Actinomycetes</taxon>
        <taxon>Streptosporangiales</taxon>
        <taxon>Streptosporangiaceae</taxon>
        <taxon>Planomonospora</taxon>
    </lineage>
</organism>
<protein>
    <recommendedName>
        <fullName evidence="3">DUF234 domain-containing protein</fullName>
    </recommendedName>
</protein>
<accession>A0A841CXN7</accession>
<dbReference type="Proteomes" id="UP000562352">
    <property type="component" value="Unassembled WGS sequence"/>
</dbReference>
<comment type="caution">
    <text evidence="1">The sequence shown here is derived from an EMBL/GenBank/DDBJ whole genome shotgun (WGS) entry which is preliminary data.</text>
</comment>
<dbReference type="RefSeq" id="WP_184939320.1">
    <property type="nucleotide sequence ID" value="NZ_BAAAWZ010000001.1"/>
</dbReference>
<dbReference type="AlphaFoldDB" id="A0A841CXN7"/>
<gene>
    <name evidence="1" type="ORF">FHS22_001328</name>
</gene>
<name>A0A841CXN7_PLAVE</name>
<reference evidence="1 2" key="1">
    <citation type="submission" date="2020-08" db="EMBL/GenBank/DDBJ databases">
        <title>Genomic Encyclopedia of Type Strains, Phase III (KMG-III): the genomes of soil and plant-associated and newly described type strains.</title>
        <authorList>
            <person name="Whitman W."/>
        </authorList>
    </citation>
    <scope>NUCLEOTIDE SEQUENCE [LARGE SCALE GENOMIC DNA]</scope>
    <source>
        <strain evidence="1 2">CECT 3303</strain>
    </source>
</reference>
<sequence length="208" mass="23583">MGRKSAEIAHPLNVLVDCQLIVKDHDVIQRKKPVYRIAEPLITFYQSVMRPRWAALELGEAERVWRGSQPRFLSRVVGPNFERICRDWAILADDFFDEPPGEVGSALLVDHSKRENNKIELDVVVMTPALLEERQRVLSIGEVKWDKVMGLGHLDRLRRARELLTAQGHRADDAVLTCYSGAGFDEQLQAEAGEDSRVLLVDLPTLYG</sequence>